<sequence>CGLSQCTLQRCCAPPAVVPQLTEEVITRTTIMPILKRCCCCLDLRAGSLVIGLVSLLFIGVLEIIVGIYSLLNLEEAKKRVKFTNTDWLGILDEGSDIAAIVFFSIVILVATIYIIVCILMIIGVRNKRRFLLLPWIFFTFMNMLMAFSGGILALINSHGYALHIIVGFILLSISSLWIYFTCIVFSFFQALQAGDYW</sequence>
<keyword evidence="1" id="KW-0812">Transmembrane</keyword>
<dbReference type="Pfam" id="PF15860">
    <property type="entry name" value="DUF4728"/>
    <property type="match status" value="1"/>
</dbReference>
<evidence type="ECO:0000313" key="2">
    <source>
        <dbReference type="EMBL" id="CAL4067407.1"/>
    </source>
</evidence>
<keyword evidence="1" id="KW-0472">Membrane</keyword>
<dbReference type="PANTHER" id="PTHR36694:SF11">
    <property type="entry name" value="LP21121P-RELATED"/>
    <property type="match status" value="1"/>
</dbReference>
<keyword evidence="3" id="KW-1185">Reference proteome</keyword>
<feature type="transmembrane region" description="Helical" evidence="1">
    <location>
        <begin position="132"/>
        <end position="156"/>
    </location>
</feature>
<dbReference type="InterPro" id="IPR031720">
    <property type="entry name" value="DUF4728"/>
</dbReference>
<feature type="non-terminal residue" evidence="2">
    <location>
        <position position="1"/>
    </location>
</feature>
<organism evidence="2 3">
    <name type="scientific">Meganyctiphanes norvegica</name>
    <name type="common">Northern krill</name>
    <name type="synonym">Thysanopoda norvegica</name>
    <dbReference type="NCBI Taxonomy" id="48144"/>
    <lineage>
        <taxon>Eukaryota</taxon>
        <taxon>Metazoa</taxon>
        <taxon>Ecdysozoa</taxon>
        <taxon>Arthropoda</taxon>
        <taxon>Crustacea</taxon>
        <taxon>Multicrustacea</taxon>
        <taxon>Malacostraca</taxon>
        <taxon>Eumalacostraca</taxon>
        <taxon>Eucarida</taxon>
        <taxon>Euphausiacea</taxon>
        <taxon>Euphausiidae</taxon>
        <taxon>Meganyctiphanes</taxon>
    </lineage>
</organism>
<proteinExistence type="predicted"/>
<feature type="transmembrane region" description="Helical" evidence="1">
    <location>
        <begin position="98"/>
        <end position="125"/>
    </location>
</feature>
<comment type="caution">
    <text evidence="2">The sequence shown here is derived from an EMBL/GenBank/DDBJ whole genome shotgun (WGS) entry which is preliminary data.</text>
</comment>
<evidence type="ECO:0000256" key="1">
    <source>
        <dbReference type="SAM" id="Phobius"/>
    </source>
</evidence>
<gene>
    <name evidence="2" type="ORF">MNOR_LOCUS6461</name>
</gene>
<reference evidence="2 3" key="1">
    <citation type="submission" date="2024-05" db="EMBL/GenBank/DDBJ databases">
        <authorList>
            <person name="Wallberg A."/>
        </authorList>
    </citation>
    <scope>NUCLEOTIDE SEQUENCE [LARGE SCALE GENOMIC DNA]</scope>
</reference>
<dbReference type="AlphaFoldDB" id="A0AAV2Q263"/>
<protein>
    <submittedName>
        <fullName evidence="2">Uncharacterized protein</fullName>
    </submittedName>
</protein>
<accession>A0AAV2Q263</accession>
<name>A0AAV2Q263_MEGNR</name>
<dbReference type="Proteomes" id="UP001497623">
    <property type="component" value="Unassembled WGS sequence"/>
</dbReference>
<evidence type="ECO:0000313" key="3">
    <source>
        <dbReference type="Proteomes" id="UP001497623"/>
    </source>
</evidence>
<feature type="transmembrane region" description="Helical" evidence="1">
    <location>
        <begin position="46"/>
        <end position="72"/>
    </location>
</feature>
<keyword evidence="1" id="KW-1133">Transmembrane helix</keyword>
<dbReference type="EMBL" id="CAXKWB010002667">
    <property type="protein sequence ID" value="CAL4067407.1"/>
    <property type="molecule type" value="Genomic_DNA"/>
</dbReference>
<feature type="transmembrane region" description="Helical" evidence="1">
    <location>
        <begin position="162"/>
        <end position="189"/>
    </location>
</feature>
<dbReference type="PANTHER" id="PTHR36694">
    <property type="entry name" value="PASIFLORA 1, ISOFORM A-RELATED"/>
    <property type="match status" value="1"/>
</dbReference>